<organism evidence="2 3">
    <name type="scientific">Tetranychus urticae</name>
    <name type="common">Two-spotted spider mite</name>
    <dbReference type="NCBI Taxonomy" id="32264"/>
    <lineage>
        <taxon>Eukaryota</taxon>
        <taxon>Metazoa</taxon>
        <taxon>Ecdysozoa</taxon>
        <taxon>Arthropoda</taxon>
        <taxon>Chelicerata</taxon>
        <taxon>Arachnida</taxon>
        <taxon>Acari</taxon>
        <taxon>Acariformes</taxon>
        <taxon>Trombidiformes</taxon>
        <taxon>Prostigmata</taxon>
        <taxon>Eleutherengona</taxon>
        <taxon>Raphignathae</taxon>
        <taxon>Tetranychoidea</taxon>
        <taxon>Tetranychidae</taxon>
        <taxon>Tetranychus</taxon>
    </lineage>
</organism>
<dbReference type="EnsemblMetazoa" id="tetur01g07350.1">
    <property type="protein sequence ID" value="tetur01g07350.1"/>
    <property type="gene ID" value="tetur01g07350"/>
</dbReference>
<evidence type="ECO:0000313" key="3">
    <source>
        <dbReference type="Proteomes" id="UP000015104"/>
    </source>
</evidence>
<keyword evidence="1" id="KW-0732">Signal</keyword>
<dbReference type="Proteomes" id="UP000015104">
    <property type="component" value="Unassembled WGS sequence"/>
</dbReference>
<dbReference type="AlphaFoldDB" id="T1JRL9"/>
<proteinExistence type="predicted"/>
<evidence type="ECO:0000256" key="1">
    <source>
        <dbReference type="SAM" id="SignalP"/>
    </source>
</evidence>
<feature type="signal peptide" evidence="1">
    <location>
        <begin position="1"/>
        <end position="31"/>
    </location>
</feature>
<dbReference type="EMBL" id="CAEY01000449">
    <property type="status" value="NOT_ANNOTATED_CDS"/>
    <property type="molecule type" value="Genomic_DNA"/>
</dbReference>
<sequence>MPRKSVISNLSFIYLTTCCLIVILSVKLSSAFPSGAPADACENLTPRHTGAKAITDHSPYTLKAISNCILM</sequence>
<keyword evidence="3" id="KW-1185">Reference proteome</keyword>
<evidence type="ECO:0000313" key="2">
    <source>
        <dbReference type="EnsemblMetazoa" id="tetur01g07350.1"/>
    </source>
</evidence>
<name>T1JRL9_TETUR</name>
<reference evidence="3" key="1">
    <citation type="submission" date="2011-08" db="EMBL/GenBank/DDBJ databases">
        <authorList>
            <person name="Rombauts S."/>
        </authorList>
    </citation>
    <scope>NUCLEOTIDE SEQUENCE</scope>
    <source>
        <strain evidence="3">London</strain>
    </source>
</reference>
<dbReference type="HOGENOM" id="CLU_2743279_0_0_1"/>
<accession>T1JRL9</accession>
<feature type="chain" id="PRO_5004590746" evidence="1">
    <location>
        <begin position="32"/>
        <end position="71"/>
    </location>
</feature>
<reference evidence="2" key="2">
    <citation type="submission" date="2015-06" db="UniProtKB">
        <authorList>
            <consortium name="EnsemblMetazoa"/>
        </authorList>
    </citation>
    <scope>IDENTIFICATION</scope>
</reference>
<protein>
    <submittedName>
        <fullName evidence="2">Uncharacterized protein</fullName>
    </submittedName>
</protein>